<reference evidence="2" key="1">
    <citation type="journal article" date="2021" name="BMC Genomics">
        <title>Chromosome-level genome assembly and manually-curated proteome of model necrotroph Parastagonospora nodorum Sn15 reveals a genome-wide trove of candidate effector homologs, and redundancy of virulence-related functions within an accessory chromosome.</title>
        <authorList>
            <person name="Bertazzoni S."/>
            <person name="Jones D.A.B."/>
            <person name="Phan H.T."/>
            <person name="Tan K.-C."/>
            <person name="Hane J.K."/>
        </authorList>
    </citation>
    <scope>NUCLEOTIDE SEQUENCE [LARGE SCALE GENOMIC DNA]</scope>
    <source>
        <strain evidence="2">SN15 / ATCC MYA-4574 / FGSC 10173)</strain>
    </source>
</reference>
<dbReference type="OrthoDB" id="3777821at2759"/>
<evidence type="ECO:0000313" key="1">
    <source>
        <dbReference type="EMBL" id="QRD01922.1"/>
    </source>
</evidence>
<sequence length="51" mass="5248">MHRVSAASLGRVVGRPTFPGMAVVDPLPPGDIDGYTASKRASEVALECAHG</sequence>
<dbReference type="AlphaFoldDB" id="A0A7U2FAW8"/>
<accession>A0A7U2FAW8</accession>
<organism evidence="1 2">
    <name type="scientific">Phaeosphaeria nodorum (strain SN15 / ATCC MYA-4574 / FGSC 10173)</name>
    <name type="common">Glume blotch fungus</name>
    <name type="synonym">Parastagonospora nodorum</name>
    <dbReference type="NCBI Taxonomy" id="321614"/>
    <lineage>
        <taxon>Eukaryota</taxon>
        <taxon>Fungi</taxon>
        <taxon>Dikarya</taxon>
        <taxon>Ascomycota</taxon>
        <taxon>Pezizomycotina</taxon>
        <taxon>Dothideomycetes</taxon>
        <taxon>Pleosporomycetidae</taxon>
        <taxon>Pleosporales</taxon>
        <taxon>Pleosporineae</taxon>
        <taxon>Phaeosphaeriaceae</taxon>
        <taxon>Parastagonospora</taxon>
    </lineage>
</organism>
<dbReference type="EMBL" id="CP069035">
    <property type="protein sequence ID" value="QRD01922.1"/>
    <property type="molecule type" value="Genomic_DNA"/>
</dbReference>
<keyword evidence="2" id="KW-1185">Reference proteome</keyword>
<dbReference type="Proteomes" id="UP000663193">
    <property type="component" value="Chromosome 13"/>
</dbReference>
<proteinExistence type="predicted"/>
<gene>
    <name evidence="1" type="ORF">JI435_417380</name>
</gene>
<dbReference type="VEuPathDB" id="FungiDB:JI435_417380"/>
<evidence type="ECO:0000313" key="2">
    <source>
        <dbReference type="Proteomes" id="UP000663193"/>
    </source>
</evidence>
<protein>
    <submittedName>
        <fullName evidence="1">Uncharacterized protein</fullName>
    </submittedName>
</protein>
<name>A0A7U2FAW8_PHANO</name>